<keyword evidence="12" id="KW-1185">Reference proteome</keyword>
<evidence type="ECO:0000256" key="1">
    <source>
        <dbReference type="ARBA" id="ARBA00004606"/>
    </source>
</evidence>
<dbReference type="Proteomes" id="UP000250572">
    <property type="component" value="Unassembled WGS sequence"/>
</dbReference>
<dbReference type="SMART" id="SM01039">
    <property type="entry name" value="BRICHOS"/>
    <property type="match status" value="1"/>
</dbReference>
<evidence type="ECO:0000256" key="9">
    <source>
        <dbReference type="RuleBase" id="RU367061"/>
    </source>
</evidence>
<comment type="similarity">
    <text evidence="2 9">Belongs to the ITM2 family.</text>
</comment>
<keyword evidence="3 9" id="KW-0812">Transmembrane</keyword>
<dbReference type="GO" id="GO:0005794">
    <property type="term" value="C:Golgi apparatus"/>
    <property type="evidence" value="ECO:0007669"/>
    <property type="project" value="TreeGrafter"/>
</dbReference>
<protein>
    <recommendedName>
        <fullName evidence="9">Integral membrane protein 2</fullName>
    </recommendedName>
</protein>
<dbReference type="GO" id="GO:0070062">
    <property type="term" value="C:extracellular exosome"/>
    <property type="evidence" value="ECO:0007669"/>
    <property type="project" value="TreeGrafter"/>
</dbReference>
<feature type="transmembrane region" description="Helical" evidence="9">
    <location>
        <begin position="40"/>
        <end position="63"/>
    </location>
</feature>
<dbReference type="GO" id="GO:0005886">
    <property type="term" value="C:plasma membrane"/>
    <property type="evidence" value="ECO:0007669"/>
    <property type="project" value="UniProtKB-UniRule"/>
</dbReference>
<evidence type="ECO:0000256" key="5">
    <source>
        <dbReference type="ARBA" id="ARBA00022989"/>
    </source>
</evidence>
<evidence type="ECO:0000259" key="10">
    <source>
        <dbReference type="PROSITE" id="PS50869"/>
    </source>
</evidence>
<feature type="domain" description="BRICHOS" evidence="10">
    <location>
        <begin position="149"/>
        <end position="241"/>
    </location>
</feature>
<keyword evidence="5 9" id="KW-1133">Transmembrane helix</keyword>
<reference evidence="11 12" key="1">
    <citation type="journal article" date="2018" name="G3 (Bethesda)">
        <title>A High-Quality Reference Genome for the Invasive Mosquitofish Gambusia affinis Using a Chicago Library.</title>
        <authorList>
            <person name="Hoffberg S.L."/>
            <person name="Troendle N.J."/>
            <person name="Glenn T.C."/>
            <person name="Mahmud O."/>
            <person name="Louha S."/>
            <person name="Chalopin D."/>
            <person name="Bennetzen J.L."/>
            <person name="Mauricio R."/>
        </authorList>
    </citation>
    <scope>NUCLEOTIDE SEQUENCE [LARGE SCALE GENOMIC DNA]</scope>
    <source>
        <strain evidence="11">NE01/NJP1002.9</strain>
        <tissue evidence="11">Muscle</tissue>
    </source>
</reference>
<dbReference type="InterPro" id="IPR040145">
    <property type="entry name" value="ITM2"/>
</dbReference>
<dbReference type="STRING" id="33528.ENSGAFP00000002650"/>
<dbReference type="GO" id="GO:0042985">
    <property type="term" value="P:negative regulation of amyloid precursor protein biosynthetic process"/>
    <property type="evidence" value="ECO:0007669"/>
    <property type="project" value="TreeGrafter"/>
</dbReference>
<comment type="caution">
    <text evidence="11">The sequence shown here is derived from an EMBL/GenBank/DDBJ whole genome shotgun (WGS) entry which is preliminary data.</text>
</comment>
<organism evidence="11 12">
    <name type="scientific">Gambusia affinis</name>
    <name type="common">Western mosquitofish</name>
    <name type="synonym">Heterandria affinis</name>
    <dbReference type="NCBI Taxonomy" id="33528"/>
    <lineage>
        <taxon>Eukaryota</taxon>
        <taxon>Metazoa</taxon>
        <taxon>Chordata</taxon>
        <taxon>Craniata</taxon>
        <taxon>Vertebrata</taxon>
        <taxon>Euteleostomi</taxon>
        <taxon>Actinopterygii</taxon>
        <taxon>Neopterygii</taxon>
        <taxon>Teleostei</taxon>
        <taxon>Neoteleostei</taxon>
        <taxon>Acanthomorphata</taxon>
        <taxon>Ovalentaria</taxon>
        <taxon>Atherinomorphae</taxon>
        <taxon>Cyprinodontiformes</taxon>
        <taxon>Poeciliidae</taxon>
        <taxon>Poeciliinae</taxon>
        <taxon>Gambusia</taxon>
    </lineage>
</organism>
<keyword evidence="7" id="KW-1015">Disulfide bond</keyword>
<dbReference type="PANTHER" id="PTHR10962">
    <property type="entry name" value="INTEGRAL TRANSMEMBRANE PROTEIN 2"/>
    <property type="match status" value="1"/>
</dbReference>
<dbReference type="PROSITE" id="PS50869">
    <property type="entry name" value="BRICHOS"/>
    <property type="match status" value="1"/>
</dbReference>
<evidence type="ECO:0000256" key="2">
    <source>
        <dbReference type="ARBA" id="ARBA00006794"/>
    </source>
</evidence>
<evidence type="ECO:0000256" key="4">
    <source>
        <dbReference type="ARBA" id="ARBA00022968"/>
    </source>
</evidence>
<keyword evidence="9" id="KW-1003">Cell membrane</keyword>
<name>A0A315VJ19_GAMAF</name>
<dbReference type="Pfam" id="PF04089">
    <property type="entry name" value="BRICHOS"/>
    <property type="match status" value="1"/>
</dbReference>
<dbReference type="EMBL" id="NHOQ01001578">
    <property type="protein sequence ID" value="PWA23479.1"/>
    <property type="molecule type" value="Genomic_DNA"/>
</dbReference>
<dbReference type="PANTHER" id="PTHR10962:SF7">
    <property type="entry name" value="INTEGRAL MEMBRANE PROTEIN 2A"/>
    <property type="match status" value="1"/>
</dbReference>
<sequence>MVKIAFNSALAQKALGKEVPAAVKDPELASDSAATDGFGRLILYLLGISFILTGLIVGGACLYRHFTPKRLYHGAMQFSDVSTGAESQPHQPYYLPLVEEEVEISDSMAVVSVPPPRFRPGDPAYILHDFNRVRAAGDRSLSRWCSGSELADFTRFCFVLTTQKLTAYLDLTLRTCFVIPLNTSVVLPPQDLIDLFSQLMSDSYRSYLVREDLVVTERIEDVKPLGFYIRRLCDGKETYRMQRRSTLPGTDDERGGNIQKRSADDCFTIHHFENKFVTETRICKA</sequence>
<accession>A0A315VJ19</accession>
<evidence type="ECO:0000256" key="6">
    <source>
        <dbReference type="ARBA" id="ARBA00023136"/>
    </source>
</evidence>
<dbReference type="GO" id="GO:0001540">
    <property type="term" value="F:amyloid-beta binding"/>
    <property type="evidence" value="ECO:0007669"/>
    <property type="project" value="TreeGrafter"/>
</dbReference>
<proteinExistence type="inferred from homology"/>
<evidence type="ECO:0000256" key="8">
    <source>
        <dbReference type="ARBA" id="ARBA00023180"/>
    </source>
</evidence>
<keyword evidence="4 9" id="KW-0735">Signal-anchor</keyword>
<comment type="subcellular location">
    <subcellularLocation>
        <location evidence="1 9">Membrane</location>
        <topology evidence="1 9">Single-pass type II membrane protein</topology>
    </subcellularLocation>
</comment>
<keyword evidence="6 9" id="KW-0472">Membrane</keyword>
<keyword evidence="8" id="KW-0325">Glycoprotein</keyword>
<evidence type="ECO:0000256" key="3">
    <source>
        <dbReference type="ARBA" id="ARBA00022692"/>
    </source>
</evidence>
<gene>
    <name evidence="11" type="ORF">CCH79_00005840</name>
</gene>
<evidence type="ECO:0000256" key="7">
    <source>
        <dbReference type="ARBA" id="ARBA00023157"/>
    </source>
</evidence>
<evidence type="ECO:0000313" key="11">
    <source>
        <dbReference type="EMBL" id="PWA23479.1"/>
    </source>
</evidence>
<dbReference type="InterPro" id="IPR007084">
    <property type="entry name" value="BRICHOS_dom"/>
</dbReference>
<dbReference type="AlphaFoldDB" id="A0A315VJ19"/>
<evidence type="ECO:0000313" key="12">
    <source>
        <dbReference type="Proteomes" id="UP000250572"/>
    </source>
</evidence>